<sequence>MTIQNVSLKEKKMKIKSMLMVVACSAFAACAASPYNDGYNQYQSGAPGYYGNAPVVAYGGYGDQRDDRYDDRDDNRYGGNNWTPPGSYRDSCRDIVVRRGMLEATCGGDNGGRRTAIPLSSCRSGSFENINGNLQCTGGGDRGYGGSNRDLPPGSYLQSCSEIGVRGGVLEATCGGGDNRRIRSSISVRSCRSGSFANINGYLQCDR</sequence>
<feature type="region of interest" description="Disordered" evidence="1">
    <location>
        <begin position="61"/>
        <end position="83"/>
    </location>
</feature>
<dbReference type="SUPFAM" id="SSF51322">
    <property type="entry name" value="Cyanovirin-N"/>
    <property type="match status" value="1"/>
</dbReference>
<organism evidence="4 6">
    <name type="scientific">Collimonas pratensis</name>
    <dbReference type="NCBI Taxonomy" id="279113"/>
    <lineage>
        <taxon>Bacteria</taxon>
        <taxon>Pseudomonadati</taxon>
        <taxon>Pseudomonadota</taxon>
        <taxon>Betaproteobacteria</taxon>
        <taxon>Burkholderiales</taxon>
        <taxon>Oxalobacteraceae</taxon>
        <taxon>Collimonas</taxon>
    </lineage>
</organism>
<dbReference type="AlphaFoldDB" id="A0A127Q315"/>
<feature type="compositionally biased region" description="Basic and acidic residues" evidence="1">
    <location>
        <begin position="63"/>
        <end position="76"/>
    </location>
</feature>
<dbReference type="Pfam" id="PF08881">
    <property type="entry name" value="CVNH"/>
    <property type="match status" value="1"/>
</dbReference>
<dbReference type="PATRIC" id="fig|279113.10.peg.3376"/>
<dbReference type="Gene3D" id="2.30.60.10">
    <property type="entry name" value="Cyanovirin-N"/>
    <property type="match status" value="2"/>
</dbReference>
<feature type="signal peptide" evidence="2">
    <location>
        <begin position="1"/>
        <end position="28"/>
    </location>
</feature>
<keyword evidence="2" id="KW-0732">Signal</keyword>
<evidence type="ECO:0000313" key="6">
    <source>
        <dbReference type="Proteomes" id="UP000074561"/>
    </source>
</evidence>
<dbReference type="EMBL" id="CP013234">
    <property type="protein sequence ID" value="AMP04386.1"/>
    <property type="molecule type" value="Genomic_DNA"/>
</dbReference>
<accession>A0A127Q315</accession>
<dbReference type="EMBL" id="CP013236">
    <property type="protein sequence ID" value="AMP15621.1"/>
    <property type="molecule type" value="Genomic_DNA"/>
</dbReference>
<proteinExistence type="predicted"/>
<dbReference type="Proteomes" id="UP000074914">
    <property type="component" value="Chromosome"/>
</dbReference>
<gene>
    <name evidence="5" type="ORF">CPter291_3386</name>
    <name evidence="4" type="ORF">CPter91_2014</name>
</gene>
<keyword evidence="7" id="KW-1185">Reference proteome</keyword>
<protein>
    <submittedName>
        <fullName evidence="4">CVNH domain protein</fullName>
    </submittedName>
</protein>
<name>A0A127Q315_9BURK</name>
<feature type="chain" id="PRO_5013475014" evidence="2">
    <location>
        <begin position="29"/>
        <end position="207"/>
    </location>
</feature>
<dbReference type="Proteomes" id="UP000074561">
    <property type="component" value="Chromosome"/>
</dbReference>
<evidence type="ECO:0000259" key="3">
    <source>
        <dbReference type="SMART" id="SM01111"/>
    </source>
</evidence>
<dbReference type="STRING" id="279113.CPter91_2014"/>
<evidence type="ECO:0000313" key="7">
    <source>
        <dbReference type="Proteomes" id="UP000074914"/>
    </source>
</evidence>
<evidence type="ECO:0000313" key="5">
    <source>
        <dbReference type="EMBL" id="AMP15621.1"/>
    </source>
</evidence>
<evidence type="ECO:0000256" key="2">
    <source>
        <dbReference type="SAM" id="SignalP"/>
    </source>
</evidence>
<evidence type="ECO:0000313" key="4">
    <source>
        <dbReference type="EMBL" id="AMP04386.1"/>
    </source>
</evidence>
<dbReference type="InterPro" id="IPR036673">
    <property type="entry name" value="Cyanovirin-N_sf"/>
</dbReference>
<dbReference type="SMART" id="SM01111">
    <property type="entry name" value="CVNH"/>
    <property type="match status" value="1"/>
</dbReference>
<dbReference type="KEGG" id="cpra:CPter91_2014"/>
<evidence type="ECO:0000256" key="1">
    <source>
        <dbReference type="SAM" id="MobiDB-lite"/>
    </source>
</evidence>
<feature type="domain" description="Cyanovirin-N" evidence="3">
    <location>
        <begin position="87"/>
        <end position="205"/>
    </location>
</feature>
<reference evidence="6 7" key="1">
    <citation type="submission" date="2015-11" db="EMBL/GenBank/DDBJ databases">
        <title>Exploring the genomic traits of fungus-feeding bacterial genus Collimonas.</title>
        <authorList>
            <person name="Song C."/>
            <person name="Schmidt R."/>
            <person name="de Jager V."/>
            <person name="Krzyzanowska D."/>
            <person name="Jongedijk E."/>
            <person name="Cankar K."/>
            <person name="Beekwilder J."/>
            <person name="van Veen A."/>
            <person name="de Boer W."/>
            <person name="van Veen J.A."/>
            <person name="Garbeva P."/>
        </authorList>
    </citation>
    <scope>NUCLEOTIDE SEQUENCE [LARGE SCALE GENOMIC DNA]</scope>
    <source>
        <strain evidence="5 7">Ter291</strain>
        <strain evidence="4 6">Ter91</strain>
    </source>
</reference>
<dbReference type="InterPro" id="IPR011058">
    <property type="entry name" value="Cyanovirin-N"/>
</dbReference>